<reference evidence="1 2" key="1">
    <citation type="journal article" date="2019" name="Genome Biol. Evol.">
        <title>Insights into the evolution of the New World diploid cottons (Gossypium, subgenus Houzingenia) based on genome sequencing.</title>
        <authorList>
            <person name="Grover C.E."/>
            <person name="Arick M.A. 2nd"/>
            <person name="Thrash A."/>
            <person name="Conover J.L."/>
            <person name="Sanders W.S."/>
            <person name="Peterson D.G."/>
            <person name="Frelichowski J.E."/>
            <person name="Scheffler J.A."/>
            <person name="Scheffler B.E."/>
            <person name="Wendel J.F."/>
        </authorList>
    </citation>
    <scope>NUCLEOTIDE SEQUENCE [LARGE SCALE GENOMIC DNA]</scope>
    <source>
        <strain evidence="1">5</strain>
        <tissue evidence="1">Leaf</tissue>
    </source>
</reference>
<keyword evidence="2" id="KW-1185">Reference proteome</keyword>
<dbReference type="OrthoDB" id="1077582at2759"/>
<name>A0A7J9CEV3_GOSGO</name>
<proteinExistence type="predicted"/>
<comment type="caution">
    <text evidence="1">The sequence shown here is derived from an EMBL/GenBank/DDBJ whole genome shotgun (WGS) entry which is preliminary data.</text>
</comment>
<protein>
    <submittedName>
        <fullName evidence="1">Uncharacterized protein</fullName>
    </submittedName>
</protein>
<dbReference type="Proteomes" id="UP000593579">
    <property type="component" value="Unassembled WGS sequence"/>
</dbReference>
<accession>A0A7J9CEV3</accession>
<gene>
    <name evidence="1" type="ORF">Gogos_009535</name>
</gene>
<sequence length="54" mass="6095">MRLHPVVSGALALGFLAVTADWLLLPQLLRNDVHEKTIGEYYKLMDLLKGLLTF</sequence>
<evidence type="ECO:0000313" key="2">
    <source>
        <dbReference type="Proteomes" id="UP000593579"/>
    </source>
</evidence>
<dbReference type="AlphaFoldDB" id="A0A7J9CEV3"/>
<dbReference type="EMBL" id="JABEZY010000009">
    <property type="protein sequence ID" value="MBA0747070.1"/>
    <property type="molecule type" value="Genomic_DNA"/>
</dbReference>
<organism evidence="1 2">
    <name type="scientific">Gossypium gossypioides</name>
    <name type="common">Mexican cotton</name>
    <name type="synonym">Selera gossypioides</name>
    <dbReference type="NCBI Taxonomy" id="34282"/>
    <lineage>
        <taxon>Eukaryota</taxon>
        <taxon>Viridiplantae</taxon>
        <taxon>Streptophyta</taxon>
        <taxon>Embryophyta</taxon>
        <taxon>Tracheophyta</taxon>
        <taxon>Spermatophyta</taxon>
        <taxon>Magnoliopsida</taxon>
        <taxon>eudicotyledons</taxon>
        <taxon>Gunneridae</taxon>
        <taxon>Pentapetalae</taxon>
        <taxon>rosids</taxon>
        <taxon>malvids</taxon>
        <taxon>Malvales</taxon>
        <taxon>Malvaceae</taxon>
        <taxon>Malvoideae</taxon>
        <taxon>Gossypium</taxon>
    </lineage>
</organism>
<evidence type="ECO:0000313" key="1">
    <source>
        <dbReference type="EMBL" id="MBA0747070.1"/>
    </source>
</evidence>